<keyword evidence="4" id="KW-1185">Reference proteome</keyword>
<evidence type="ECO:0000259" key="2">
    <source>
        <dbReference type="Pfam" id="PF22683"/>
    </source>
</evidence>
<feature type="region of interest" description="Disordered" evidence="1">
    <location>
        <begin position="278"/>
        <end position="301"/>
    </location>
</feature>
<dbReference type="HOGENOM" id="CLU_081064_0_0_1"/>
<organism evidence="4">
    <name type="scientific">Verticillium alfalfae (strain VaMs.102 / ATCC MYA-4576 / FGSC 10136)</name>
    <name type="common">Verticillium wilt of alfalfa</name>
    <name type="synonym">Verticillium albo-atrum</name>
    <dbReference type="NCBI Taxonomy" id="526221"/>
    <lineage>
        <taxon>Eukaryota</taxon>
        <taxon>Fungi</taxon>
        <taxon>Dikarya</taxon>
        <taxon>Ascomycota</taxon>
        <taxon>Pezizomycotina</taxon>
        <taxon>Sordariomycetes</taxon>
        <taxon>Hypocreomycetidae</taxon>
        <taxon>Glomerellales</taxon>
        <taxon>Plectosphaerellaceae</taxon>
        <taxon>Verticillium</taxon>
    </lineage>
</organism>
<dbReference type="GeneID" id="9536755"/>
<dbReference type="EMBL" id="DS985218">
    <property type="protein sequence ID" value="EEY18836.1"/>
    <property type="molecule type" value="Genomic_DNA"/>
</dbReference>
<feature type="compositionally biased region" description="Polar residues" evidence="1">
    <location>
        <begin position="157"/>
        <end position="172"/>
    </location>
</feature>
<reference evidence="4" key="1">
    <citation type="journal article" date="2011" name="PLoS Pathog.">
        <title>Comparative genomics yields insights into niche adaptation of plant vascular wilt pathogens.</title>
        <authorList>
            <person name="Klosterman S.J."/>
            <person name="Subbarao K.V."/>
            <person name="Kang S."/>
            <person name="Veronese P."/>
            <person name="Gold S.E."/>
            <person name="Thomma B.P.H.J."/>
            <person name="Chen Z."/>
            <person name="Henrissat B."/>
            <person name="Lee Y.-H."/>
            <person name="Park J."/>
            <person name="Garcia-Pedrajas M.D."/>
            <person name="Barbara D.J."/>
            <person name="Anchieta A."/>
            <person name="de Jonge R."/>
            <person name="Santhanam P."/>
            <person name="Maruthachalam K."/>
            <person name="Atallah Z."/>
            <person name="Amyotte S.G."/>
            <person name="Paz Z."/>
            <person name="Inderbitzin P."/>
            <person name="Hayes R.J."/>
            <person name="Heiman D.I."/>
            <person name="Young S."/>
            <person name="Zeng Q."/>
            <person name="Engels R."/>
            <person name="Galagan J."/>
            <person name="Cuomo C.A."/>
            <person name="Dobinson K.F."/>
            <person name="Ma L.-J."/>
        </authorList>
    </citation>
    <scope>NUCLEOTIDE SEQUENCE [LARGE SCALE GENOMIC DNA]</scope>
    <source>
        <strain evidence="4">VaMs.102 / ATCC MYA-4576 / FGSC 10136</strain>
    </source>
</reference>
<name>C9SIR3_VERA1</name>
<dbReference type="AlphaFoldDB" id="C9SIR3"/>
<dbReference type="InterPro" id="IPR043094">
    <property type="entry name" value="Nab2/ZC3H14_N_sf"/>
</dbReference>
<dbReference type="Gene3D" id="1.10.340.40">
    <property type="entry name" value="Nuclear abundant poly(A) RNA-bind protein 2, N-terminal domain"/>
    <property type="match status" value="1"/>
</dbReference>
<gene>
    <name evidence="3" type="ORF">VDBG_04945</name>
</gene>
<dbReference type="KEGG" id="val:VDBG_04945"/>
<dbReference type="Gene3D" id="4.10.1000.30">
    <property type="match status" value="1"/>
</dbReference>
<protein>
    <recommendedName>
        <fullName evidence="2">Nab2-like CCCH zinc finger domain-containing protein</fullName>
    </recommendedName>
</protein>
<proteinExistence type="predicted"/>
<feature type="domain" description="Nab2-like CCCH zinc finger" evidence="2">
    <location>
        <begin position="229"/>
        <end position="248"/>
    </location>
</feature>
<accession>C9SIR3</accession>
<evidence type="ECO:0000256" key="1">
    <source>
        <dbReference type="SAM" id="MobiDB-lite"/>
    </source>
</evidence>
<feature type="region of interest" description="Disordered" evidence="1">
    <location>
        <begin position="157"/>
        <end position="176"/>
    </location>
</feature>
<dbReference type="eggNOG" id="KOG3702">
    <property type="taxonomic scope" value="Eukaryota"/>
</dbReference>
<dbReference type="OrthoDB" id="438553at2759"/>
<dbReference type="Proteomes" id="UP000008698">
    <property type="component" value="Unassembled WGS sequence"/>
</dbReference>
<dbReference type="Pfam" id="PF22683">
    <property type="entry name" value="Nab2-like_zf-CCCH"/>
    <property type="match status" value="1"/>
</dbReference>
<evidence type="ECO:0000313" key="3">
    <source>
        <dbReference type="EMBL" id="EEY18836.1"/>
    </source>
</evidence>
<sequence>MPTQVAQHTPLADALTEAIQAKVIEVGLAQSNDASALAEYITLTLVNGKNQEDIVTELSTELLGLPANDPIVITLVAWMFEQVEILNVQLNGAAQPSQVAEEPNLGAQDASANVEMDTDMNAGDASELNAPTGPRSMRMATTLERRESACLARLSTGQRFGSAPTESASADTPSPAAKLAHQGEQDCKFFPQLPPTRQCPFKHPDMPLCRNGSGCTTPGCKFTHVKVKCRFNPCKNPHCAYSHDEGQQGGFKDKVWTPEGGAAHVSERKFVLEGEGDESMIPEDSAMGQEDDVVAKQELIT</sequence>
<dbReference type="STRING" id="526221.C9SIR3"/>
<evidence type="ECO:0000313" key="4">
    <source>
        <dbReference type="Proteomes" id="UP000008698"/>
    </source>
</evidence>
<dbReference type="InterPro" id="IPR055046">
    <property type="entry name" value="Nab2-like_Znf-CCCH"/>
</dbReference>
<dbReference type="RefSeq" id="XP_003005339.1">
    <property type="nucleotide sequence ID" value="XM_003005293.1"/>
</dbReference>